<accession>A0A9X0BID6</accession>
<evidence type="ECO:0000256" key="1">
    <source>
        <dbReference type="SAM" id="MobiDB-lite"/>
    </source>
</evidence>
<comment type="caution">
    <text evidence="3">The sequence shown here is derived from an EMBL/GenBank/DDBJ whole genome shotgun (WGS) entry which is preliminary data.</text>
</comment>
<dbReference type="EMBL" id="JAPWDO010000006">
    <property type="protein sequence ID" value="KAJ5465955.1"/>
    <property type="molecule type" value="Genomic_DNA"/>
</dbReference>
<feature type="signal peptide" evidence="2">
    <location>
        <begin position="1"/>
        <end position="19"/>
    </location>
</feature>
<evidence type="ECO:0000313" key="4">
    <source>
        <dbReference type="Proteomes" id="UP001147760"/>
    </source>
</evidence>
<sequence>MVLLSITASLFVTVPLLAAAQLQPSGGTPFDPCSVNPLSWDCLLEHDQTARSLLVYCNVTGLSQTECGNKFFKKKKAYLGGGSVLPSTVALEAAAICLERNNLNEINVFQELFKVDMLSISHYAQGLDTSQPRLDYHAGPDGDLYRQGYTEADRRAAGEKRRDTLEREQIFLWKMVEAGLEIKASDYGPLGTAIAHAIAISAELIRDKYNEQEGYNNPWREGYQPTGTCGIDTSCHDKDGNTFPNTDPPVVPDVPTSKPSPQPSSPSPTPTPPPIFPEGSDPSDYEPILAGEAYIDDEIIATPILQDETIKTDLQRCVKKEEHKLWNLIGSQTTDPEAQDDKDHAAQAELLQRMGVCDTNYFGREACRAWKQTLDTVPIDPEDEKASVLLLSAFNICPENLITPGDCHAAKQELLKRYIVPDPVIDRLGELYQPGSKVDSVPRLLDFSSSGGKLTVSGGVVHS</sequence>
<dbReference type="OrthoDB" id="5423624at2759"/>
<dbReference type="Proteomes" id="UP001147760">
    <property type="component" value="Unassembled WGS sequence"/>
</dbReference>
<evidence type="ECO:0000256" key="2">
    <source>
        <dbReference type="SAM" id="SignalP"/>
    </source>
</evidence>
<feature type="chain" id="PRO_5040922682" evidence="2">
    <location>
        <begin position="20"/>
        <end position="463"/>
    </location>
</feature>
<reference evidence="3" key="1">
    <citation type="submission" date="2022-12" db="EMBL/GenBank/DDBJ databases">
        <authorList>
            <person name="Petersen C."/>
        </authorList>
    </citation>
    <scope>NUCLEOTIDE SEQUENCE</scope>
    <source>
        <strain evidence="3">IBT 17660</strain>
    </source>
</reference>
<reference evidence="3" key="2">
    <citation type="journal article" date="2023" name="IMA Fungus">
        <title>Comparative genomic study of the Penicillium genus elucidates a diverse pangenome and 15 lateral gene transfer events.</title>
        <authorList>
            <person name="Petersen C."/>
            <person name="Sorensen T."/>
            <person name="Nielsen M.R."/>
            <person name="Sondergaard T.E."/>
            <person name="Sorensen J.L."/>
            <person name="Fitzpatrick D.A."/>
            <person name="Frisvad J.C."/>
            <person name="Nielsen K.L."/>
        </authorList>
    </citation>
    <scope>NUCLEOTIDE SEQUENCE</scope>
    <source>
        <strain evidence="3">IBT 17660</strain>
    </source>
</reference>
<keyword evidence="2" id="KW-0732">Signal</keyword>
<evidence type="ECO:0000313" key="3">
    <source>
        <dbReference type="EMBL" id="KAJ5465955.1"/>
    </source>
</evidence>
<feature type="region of interest" description="Disordered" evidence="1">
    <location>
        <begin position="230"/>
        <end position="287"/>
    </location>
</feature>
<organism evidence="3 4">
    <name type="scientific">Penicillium desertorum</name>
    <dbReference type="NCBI Taxonomy" id="1303715"/>
    <lineage>
        <taxon>Eukaryota</taxon>
        <taxon>Fungi</taxon>
        <taxon>Dikarya</taxon>
        <taxon>Ascomycota</taxon>
        <taxon>Pezizomycotina</taxon>
        <taxon>Eurotiomycetes</taxon>
        <taxon>Eurotiomycetidae</taxon>
        <taxon>Eurotiales</taxon>
        <taxon>Aspergillaceae</taxon>
        <taxon>Penicillium</taxon>
    </lineage>
</organism>
<feature type="compositionally biased region" description="Pro residues" evidence="1">
    <location>
        <begin position="246"/>
        <end position="276"/>
    </location>
</feature>
<keyword evidence="4" id="KW-1185">Reference proteome</keyword>
<protein>
    <submittedName>
        <fullName evidence="3">Uncharacterized protein</fullName>
    </submittedName>
</protein>
<dbReference type="AlphaFoldDB" id="A0A9X0BID6"/>
<gene>
    <name evidence="3" type="ORF">N7530_009742</name>
</gene>
<name>A0A9X0BID6_9EURO</name>
<proteinExistence type="predicted"/>